<dbReference type="InterPro" id="IPR018060">
    <property type="entry name" value="HTH_AraC"/>
</dbReference>
<gene>
    <name evidence="4" type="ORF">GCM10020369_72690</name>
</gene>
<dbReference type="Gene3D" id="1.10.10.60">
    <property type="entry name" value="Homeodomain-like"/>
    <property type="match status" value="1"/>
</dbReference>
<feature type="domain" description="HTH araC/xylS-type" evidence="3">
    <location>
        <begin position="1"/>
        <end position="58"/>
    </location>
</feature>
<keyword evidence="5" id="KW-1185">Reference proteome</keyword>
<evidence type="ECO:0000259" key="3">
    <source>
        <dbReference type="PROSITE" id="PS01124"/>
    </source>
</evidence>
<proteinExistence type="predicted"/>
<reference evidence="5" key="1">
    <citation type="journal article" date="2019" name="Int. J. Syst. Evol. Microbiol.">
        <title>The Global Catalogue of Microorganisms (GCM) 10K type strain sequencing project: providing services to taxonomists for standard genome sequencing and annotation.</title>
        <authorList>
            <consortium name="The Broad Institute Genomics Platform"/>
            <consortium name="The Broad Institute Genome Sequencing Center for Infectious Disease"/>
            <person name="Wu L."/>
            <person name="Ma J."/>
        </authorList>
    </citation>
    <scope>NUCLEOTIDE SEQUENCE [LARGE SCALE GENOMIC DNA]</scope>
    <source>
        <strain evidence="5">JCM 9458</strain>
    </source>
</reference>
<keyword evidence="1" id="KW-0805">Transcription regulation</keyword>
<accession>A0ABP6T932</accession>
<sequence length="61" mass="6478">MSWGTDLLRARLMRAMALLTLPAPSGGDRGDSGFTDVSAFARAFGQNCGESPSAYRVRLTA</sequence>
<organism evidence="4 5">
    <name type="scientific">Cryptosporangium minutisporangium</name>
    <dbReference type="NCBI Taxonomy" id="113569"/>
    <lineage>
        <taxon>Bacteria</taxon>
        <taxon>Bacillati</taxon>
        <taxon>Actinomycetota</taxon>
        <taxon>Actinomycetes</taxon>
        <taxon>Cryptosporangiales</taxon>
        <taxon>Cryptosporangiaceae</taxon>
        <taxon>Cryptosporangium</taxon>
    </lineage>
</organism>
<name>A0ABP6T932_9ACTN</name>
<evidence type="ECO:0000313" key="5">
    <source>
        <dbReference type="Proteomes" id="UP001501676"/>
    </source>
</evidence>
<dbReference type="EMBL" id="BAAAYN010000055">
    <property type="protein sequence ID" value="GAA3396342.1"/>
    <property type="molecule type" value="Genomic_DNA"/>
</dbReference>
<evidence type="ECO:0000256" key="2">
    <source>
        <dbReference type="ARBA" id="ARBA00023163"/>
    </source>
</evidence>
<evidence type="ECO:0000256" key="1">
    <source>
        <dbReference type="ARBA" id="ARBA00023015"/>
    </source>
</evidence>
<dbReference type="Proteomes" id="UP001501676">
    <property type="component" value="Unassembled WGS sequence"/>
</dbReference>
<dbReference type="SUPFAM" id="SSF46689">
    <property type="entry name" value="Homeodomain-like"/>
    <property type="match status" value="1"/>
</dbReference>
<evidence type="ECO:0000313" key="4">
    <source>
        <dbReference type="EMBL" id="GAA3396342.1"/>
    </source>
</evidence>
<protein>
    <recommendedName>
        <fullName evidence="3">HTH araC/xylS-type domain-containing protein</fullName>
    </recommendedName>
</protein>
<comment type="caution">
    <text evidence="4">The sequence shown here is derived from an EMBL/GenBank/DDBJ whole genome shotgun (WGS) entry which is preliminary data.</text>
</comment>
<dbReference type="InterPro" id="IPR009057">
    <property type="entry name" value="Homeodomain-like_sf"/>
</dbReference>
<dbReference type="PROSITE" id="PS01124">
    <property type="entry name" value="HTH_ARAC_FAMILY_2"/>
    <property type="match status" value="1"/>
</dbReference>
<keyword evidence="2" id="KW-0804">Transcription</keyword>